<gene>
    <name evidence="1" type="ORF">UFOPK2827_00562</name>
</gene>
<name>A0A6J6TUA0_9ZZZZ</name>
<proteinExistence type="predicted"/>
<dbReference type="AlphaFoldDB" id="A0A6J6TUA0"/>
<evidence type="ECO:0000313" key="1">
    <source>
        <dbReference type="EMBL" id="CAB4751171.1"/>
    </source>
</evidence>
<protein>
    <submittedName>
        <fullName evidence="1">Unannotated protein</fullName>
    </submittedName>
</protein>
<reference evidence="1" key="1">
    <citation type="submission" date="2020-05" db="EMBL/GenBank/DDBJ databases">
        <authorList>
            <person name="Chiriac C."/>
            <person name="Salcher M."/>
            <person name="Ghai R."/>
            <person name="Kavagutti S V."/>
        </authorList>
    </citation>
    <scope>NUCLEOTIDE SEQUENCE</scope>
</reference>
<accession>A0A6J6TUA0</accession>
<organism evidence="1">
    <name type="scientific">freshwater metagenome</name>
    <dbReference type="NCBI Taxonomy" id="449393"/>
    <lineage>
        <taxon>unclassified sequences</taxon>
        <taxon>metagenomes</taxon>
        <taxon>ecological metagenomes</taxon>
    </lineage>
</organism>
<sequence length="236" mass="27177">MPRSGNHKGFVRGVREKSIRLSDSNSWRSTSTLLSDFSETIPHARLKGYLSKAGGNKNLASELYSWDLDISSALWRHFNVLEIGLRSALSLQLVNMSPSVNWWLNENLLLQSEKSKIAALGDKKGTPFSQDEIISRLTLGFWASLLSKKYHQRLWQAGLEDAFPNFQGKRRDFHMKLERLRKLRNRIAHHEPIIDREINLDLNLIVEVCGTLDRRIESWIGADKRVDKILARYPTI</sequence>
<dbReference type="EMBL" id="CAEZZE010000084">
    <property type="protein sequence ID" value="CAB4751171.1"/>
    <property type="molecule type" value="Genomic_DNA"/>
</dbReference>